<dbReference type="PROSITE" id="PS51419">
    <property type="entry name" value="RAB"/>
    <property type="match status" value="1"/>
</dbReference>
<organism evidence="4 5">
    <name type="scientific">Aspergillus pseudoustus</name>
    <dbReference type="NCBI Taxonomy" id="1810923"/>
    <lineage>
        <taxon>Eukaryota</taxon>
        <taxon>Fungi</taxon>
        <taxon>Dikarya</taxon>
        <taxon>Ascomycota</taxon>
        <taxon>Pezizomycotina</taxon>
        <taxon>Eurotiomycetes</taxon>
        <taxon>Eurotiomycetidae</taxon>
        <taxon>Eurotiales</taxon>
        <taxon>Aspergillaceae</taxon>
        <taxon>Aspergillus</taxon>
        <taxon>Aspergillus subgen. Nidulantes</taxon>
    </lineage>
</organism>
<dbReference type="PANTHER" id="PTHR24072">
    <property type="entry name" value="RHO FAMILY GTPASE"/>
    <property type="match status" value="1"/>
</dbReference>
<reference evidence="4 5" key="1">
    <citation type="submission" date="2024-07" db="EMBL/GenBank/DDBJ databases">
        <title>Section-level genome sequencing and comparative genomics of Aspergillus sections Usti and Cavernicolus.</title>
        <authorList>
            <consortium name="Lawrence Berkeley National Laboratory"/>
            <person name="Nybo J.L."/>
            <person name="Vesth T.C."/>
            <person name="Theobald S."/>
            <person name="Frisvad J.C."/>
            <person name="Larsen T.O."/>
            <person name="Kjaerboelling I."/>
            <person name="Rothschild-Mancinelli K."/>
            <person name="Lyhne E.K."/>
            <person name="Kogle M.E."/>
            <person name="Barry K."/>
            <person name="Clum A."/>
            <person name="Na H."/>
            <person name="Ledsgaard L."/>
            <person name="Lin J."/>
            <person name="Lipzen A."/>
            <person name="Kuo A."/>
            <person name="Riley R."/>
            <person name="Mondo S."/>
            <person name="Labutti K."/>
            <person name="Haridas S."/>
            <person name="Pangalinan J."/>
            <person name="Salamov A.A."/>
            <person name="Simmons B.A."/>
            <person name="Magnuson J.K."/>
            <person name="Chen J."/>
            <person name="Drula E."/>
            <person name="Henrissat B."/>
            <person name="Wiebenga A."/>
            <person name="Lubbers R.J."/>
            <person name="Gomes A.C."/>
            <person name="Makela M.R."/>
            <person name="Stajich J."/>
            <person name="Grigoriev I.V."/>
            <person name="Mortensen U.H."/>
            <person name="De Vries R.P."/>
            <person name="Baker S.E."/>
            <person name="Andersen M.R."/>
        </authorList>
    </citation>
    <scope>NUCLEOTIDE SEQUENCE [LARGE SCALE GENOMIC DNA]</scope>
    <source>
        <strain evidence="4 5">CBS 123904</strain>
    </source>
</reference>
<keyword evidence="2" id="KW-0547">Nucleotide-binding</keyword>
<protein>
    <submittedName>
        <fullName evidence="4">Small GTPase superfamily</fullName>
    </submittedName>
</protein>
<dbReference type="PROSITE" id="PS51421">
    <property type="entry name" value="RAS"/>
    <property type="match status" value="1"/>
</dbReference>
<comment type="caution">
    <text evidence="4">The sequence shown here is derived from an EMBL/GenBank/DDBJ whole genome shotgun (WGS) entry which is preliminary data.</text>
</comment>
<dbReference type="InterPro" id="IPR001806">
    <property type="entry name" value="Small_GTPase"/>
</dbReference>
<gene>
    <name evidence="4" type="ORF">BJY01DRAFT_154782</name>
</gene>
<dbReference type="Proteomes" id="UP001610446">
    <property type="component" value="Unassembled WGS sequence"/>
</dbReference>
<evidence type="ECO:0000256" key="3">
    <source>
        <dbReference type="ARBA" id="ARBA00023134"/>
    </source>
</evidence>
<dbReference type="InterPro" id="IPR005225">
    <property type="entry name" value="Small_GTP-bd"/>
</dbReference>
<proteinExistence type="predicted"/>
<dbReference type="PRINTS" id="PR00449">
    <property type="entry name" value="RASTRNSFRMNG"/>
</dbReference>
<dbReference type="Gene3D" id="3.40.50.300">
    <property type="entry name" value="P-loop containing nucleotide triphosphate hydrolases"/>
    <property type="match status" value="1"/>
</dbReference>
<dbReference type="InterPro" id="IPR027417">
    <property type="entry name" value="P-loop_NTPase"/>
</dbReference>
<dbReference type="SMART" id="SM00174">
    <property type="entry name" value="RHO"/>
    <property type="match status" value="1"/>
</dbReference>
<evidence type="ECO:0000256" key="1">
    <source>
        <dbReference type="ARBA" id="ARBA00022481"/>
    </source>
</evidence>
<accession>A0ABR4IFB2</accession>
<dbReference type="InterPro" id="IPR003578">
    <property type="entry name" value="Small_GTPase_Rho"/>
</dbReference>
<dbReference type="SUPFAM" id="SSF52540">
    <property type="entry name" value="P-loop containing nucleoside triphosphate hydrolases"/>
    <property type="match status" value="1"/>
</dbReference>
<keyword evidence="1" id="KW-0488">Methylation</keyword>
<keyword evidence="3" id="KW-0342">GTP-binding</keyword>
<dbReference type="Pfam" id="PF00071">
    <property type="entry name" value="Ras"/>
    <property type="match status" value="1"/>
</dbReference>
<evidence type="ECO:0000313" key="5">
    <source>
        <dbReference type="Proteomes" id="UP001610446"/>
    </source>
</evidence>
<dbReference type="EMBL" id="JBFXLU010000483">
    <property type="protein sequence ID" value="KAL2825553.1"/>
    <property type="molecule type" value="Genomic_DNA"/>
</dbReference>
<sequence length="222" mass="24767">MMNRSPETPAPAPAPAPTAGPIHVKCVLVGDNGVGKTSLLIRYTTNLFPGPDGYTPIVFDNYTQDLGEYHLALWDTHVHEEHDFLRARSYPDTNIFLICFSVVNRQSFENAQSRWVDEISTACPETPWVLVGLKTDRRDGERDRGGDEGRMGGMERTESWRRLLAPVTAEEGRRAAQMFGASAYVECSSEVEGNVRRVFEEAILASQHPKPKIKQKGCCVVM</sequence>
<evidence type="ECO:0000256" key="2">
    <source>
        <dbReference type="ARBA" id="ARBA00022741"/>
    </source>
</evidence>
<dbReference type="CDD" id="cd00157">
    <property type="entry name" value="Rho"/>
    <property type="match status" value="1"/>
</dbReference>
<keyword evidence="5" id="KW-1185">Reference proteome</keyword>
<evidence type="ECO:0000313" key="4">
    <source>
        <dbReference type="EMBL" id="KAL2825553.1"/>
    </source>
</evidence>
<dbReference type="SMART" id="SM00173">
    <property type="entry name" value="RAS"/>
    <property type="match status" value="1"/>
</dbReference>
<dbReference type="NCBIfam" id="TIGR00231">
    <property type="entry name" value="small_GTP"/>
    <property type="match status" value="1"/>
</dbReference>
<dbReference type="SMART" id="SM00175">
    <property type="entry name" value="RAB"/>
    <property type="match status" value="1"/>
</dbReference>
<dbReference type="PROSITE" id="PS51420">
    <property type="entry name" value="RHO"/>
    <property type="match status" value="1"/>
</dbReference>
<name>A0ABR4IFB2_9EURO</name>